<dbReference type="STRING" id="745531.A0A0C3P3W3"/>
<dbReference type="AlphaFoldDB" id="A0A0C3P3W3"/>
<dbReference type="Pfam" id="PF25540">
    <property type="entry name" value="DUF7923"/>
    <property type="match status" value="1"/>
</dbReference>
<feature type="domain" description="C3H1-type" evidence="4">
    <location>
        <begin position="346"/>
        <end position="373"/>
    </location>
</feature>
<evidence type="ECO:0000313" key="6">
    <source>
        <dbReference type="Proteomes" id="UP000053257"/>
    </source>
</evidence>
<sequence>MALPSAADLNRQVWDETLTKLLDLSTATVKRNADLENRVAELELELSVWKQAHANILESAEREKKAHNAQVSTLNRQISSLETIKSQNPLIFCVIDGWHNIFDESLLRQGPQGGVQAAQRTTKGIAEYLSLENVQVFGRISFWITLYLNRRETLDFLISNAVCTAEQLDDFLLGFSQASPRFQIVEVEHGREAVSTKMREQLETFTRFPQTLRVFFTGQSRVPDDAYLPALVELGREELWGKLVLLHGSDDTAPELQQLTIPSVRIDDLFIQGVARTANTRPLRIAPAPHNNIPRVASANSHSTAGGGVASPGSSEINSQVARLSLPSPPTVTPGQPIDPSKPLHKQVPPPCNEHYLMSCSKGPGCKYSHDWALTQEQLDILARNAKKAPCNYLKNGLDCPHGDRCCWGHVCPGGAKCFHLSKGKCWFKGKGMHPEDTGEEDI</sequence>
<evidence type="ECO:0000256" key="1">
    <source>
        <dbReference type="PROSITE-ProRule" id="PRU00723"/>
    </source>
</evidence>
<feature type="zinc finger region" description="C3H1-type" evidence="1">
    <location>
        <begin position="385"/>
        <end position="413"/>
    </location>
</feature>
<feature type="coiled-coil region" evidence="2">
    <location>
        <begin position="25"/>
        <end position="77"/>
    </location>
</feature>
<dbReference type="EMBL" id="KN840438">
    <property type="protein sequence ID" value="KIP12639.1"/>
    <property type="molecule type" value="Genomic_DNA"/>
</dbReference>
<keyword evidence="6" id="KW-1185">Reference proteome</keyword>
<keyword evidence="1" id="KW-0863">Zinc-finger</keyword>
<protein>
    <recommendedName>
        <fullName evidence="4">C3H1-type domain-containing protein</fullName>
    </recommendedName>
</protein>
<name>A0A0C3P3W3_PHLG1</name>
<dbReference type="InterPro" id="IPR057683">
    <property type="entry name" value="DUF7923"/>
</dbReference>
<dbReference type="PANTHER" id="PTHR37543:SF1">
    <property type="entry name" value="CCCH ZINC FINGER DNA BINDING PROTEIN (AFU_ORTHOLOGUE AFUA_5G12760)"/>
    <property type="match status" value="1"/>
</dbReference>
<proteinExistence type="predicted"/>
<feature type="region of interest" description="Disordered" evidence="3">
    <location>
        <begin position="298"/>
        <end position="318"/>
    </location>
</feature>
<accession>A0A0C3P3W3</accession>
<dbReference type="GO" id="GO:0008270">
    <property type="term" value="F:zinc ion binding"/>
    <property type="evidence" value="ECO:0007669"/>
    <property type="project" value="UniProtKB-KW"/>
</dbReference>
<feature type="region of interest" description="Disordered" evidence="3">
    <location>
        <begin position="325"/>
        <end position="344"/>
    </location>
</feature>
<dbReference type="InterPro" id="IPR000571">
    <property type="entry name" value="Znf_CCCH"/>
</dbReference>
<dbReference type="HOGENOM" id="CLU_031811_1_0_1"/>
<evidence type="ECO:0000259" key="4">
    <source>
        <dbReference type="PROSITE" id="PS50103"/>
    </source>
</evidence>
<dbReference type="Proteomes" id="UP000053257">
    <property type="component" value="Unassembled WGS sequence"/>
</dbReference>
<keyword evidence="2" id="KW-0175">Coiled coil</keyword>
<feature type="zinc finger region" description="C3H1-type" evidence="1">
    <location>
        <begin position="346"/>
        <end position="373"/>
    </location>
</feature>
<evidence type="ECO:0000256" key="3">
    <source>
        <dbReference type="SAM" id="MobiDB-lite"/>
    </source>
</evidence>
<organism evidence="5 6">
    <name type="scientific">Phlebiopsis gigantea (strain 11061_1 CR5-6)</name>
    <name type="common">White-rot fungus</name>
    <name type="synonym">Peniophora gigantea</name>
    <dbReference type="NCBI Taxonomy" id="745531"/>
    <lineage>
        <taxon>Eukaryota</taxon>
        <taxon>Fungi</taxon>
        <taxon>Dikarya</taxon>
        <taxon>Basidiomycota</taxon>
        <taxon>Agaricomycotina</taxon>
        <taxon>Agaricomycetes</taxon>
        <taxon>Polyporales</taxon>
        <taxon>Phanerochaetaceae</taxon>
        <taxon>Phlebiopsis</taxon>
    </lineage>
</organism>
<keyword evidence="1" id="KW-0862">Zinc</keyword>
<reference evidence="5 6" key="1">
    <citation type="journal article" date="2014" name="PLoS Genet.">
        <title>Analysis of the Phlebiopsis gigantea genome, transcriptome and secretome provides insight into its pioneer colonization strategies of wood.</title>
        <authorList>
            <person name="Hori C."/>
            <person name="Ishida T."/>
            <person name="Igarashi K."/>
            <person name="Samejima M."/>
            <person name="Suzuki H."/>
            <person name="Master E."/>
            <person name="Ferreira P."/>
            <person name="Ruiz-Duenas F.J."/>
            <person name="Held B."/>
            <person name="Canessa P."/>
            <person name="Larrondo L.F."/>
            <person name="Schmoll M."/>
            <person name="Druzhinina I.S."/>
            <person name="Kubicek C.P."/>
            <person name="Gaskell J.A."/>
            <person name="Kersten P."/>
            <person name="St John F."/>
            <person name="Glasner J."/>
            <person name="Sabat G."/>
            <person name="Splinter BonDurant S."/>
            <person name="Syed K."/>
            <person name="Yadav J."/>
            <person name="Mgbeahuruike A.C."/>
            <person name="Kovalchuk A."/>
            <person name="Asiegbu F.O."/>
            <person name="Lackner G."/>
            <person name="Hoffmeister D."/>
            <person name="Rencoret J."/>
            <person name="Gutierrez A."/>
            <person name="Sun H."/>
            <person name="Lindquist E."/>
            <person name="Barry K."/>
            <person name="Riley R."/>
            <person name="Grigoriev I.V."/>
            <person name="Henrissat B."/>
            <person name="Kues U."/>
            <person name="Berka R.M."/>
            <person name="Martinez A.T."/>
            <person name="Covert S.F."/>
            <person name="Blanchette R.A."/>
            <person name="Cullen D."/>
        </authorList>
    </citation>
    <scope>NUCLEOTIDE SEQUENCE [LARGE SCALE GENOMIC DNA]</scope>
    <source>
        <strain evidence="5 6">11061_1 CR5-6</strain>
    </source>
</reference>
<feature type="domain" description="C3H1-type" evidence="4">
    <location>
        <begin position="385"/>
        <end position="413"/>
    </location>
</feature>
<evidence type="ECO:0000256" key="2">
    <source>
        <dbReference type="SAM" id="Coils"/>
    </source>
</evidence>
<evidence type="ECO:0000313" key="5">
    <source>
        <dbReference type="EMBL" id="KIP12639.1"/>
    </source>
</evidence>
<dbReference type="PANTHER" id="PTHR37543">
    <property type="entry name" value="CCCH ZINC FINGER DNA BINDING PROTEIN (AFU_ORTHOLOGUE AFUA_5G12760)"/>
    <property type="match status" value="1"/>
</dbReference>
<dbReference type="PROSITE" id="PS50103">
    <property type="entry name" value="ZF_C3H1"/>
    <property type="match status" value="2"/>
</dbReference>
<dbReference type="OrthoDB" id="2270193at2759"/>
<gene>
    <name evidence="5" type="ORF">PHLGIDRAFT_123745</name>
</gene>
<keyword evidence="1" id="KW-0479">Metal-binding</keyword>